<comment type="caution">
    <text evidence="3">The sequence shown here is derived from an EMBL/GenBank/DDBJ whole genome shotgun (WGS) entry which is preliminary data.</text>
</comment>
<dbReference type="InterPro" id="IPR026262">
    <property type="entry name" value="DinJ"/>
</dbReference>
<name>A0A2T5VF45_9HYPH</name>
<dbReference type="Gene3D" id="1.10.1220.10">
    <property type="entry name" value="Met repressor-like"/>
    <property type="match status" value="1"/>
</dbReference>
<gene>
    <name evidence="3" type="ORF">C8N35_101414</name>
</gene>
<protein>
    <submittedName>
        <fullName evidence="3">DNA-damage-inducible protein J</fullName>
    </submittedName>
</protein>
<dbReference type="RefSeq" id="WP_107989016.1">
    <property type="nucleotide sequence ID" value="NZ_QAYG01000001.1"/>
</dbReference>
<organism evidence="3 4">
    <name type="scientific">Breoghania corrubedonensis</name>
    <dbReference type="NCBI Taxonomy" id="665038"/>
    <lineage>
        <taxon>Bacteria</taxon>
        <taxon>Pseudomonadati</taxon>
        <taxon>Pseudomonadota</taxon>
        <taxon>Alphaproteobacteria</taxon>
        <taxon>Hyphomicrobiales</taxon>
        <taxon>Stappiaceae</taxon>
        <taxon>Breoghania</taxon>
    </lineage>
</organism>
<keyword evidence="4" id="KW-1185">Reference proteome</keyword>
<dbReference type="GO" id="GO:0006355">
    <property type="term" value="P:regulation of DNA-templated transcription"/>
    <property type="evidence" value="ECO:0007669"/>
    <property type="project" value="InterPro"/>
</dbReference>
<evidence type="ECO:0000313" key="3">
    <source>
        <dbReference type="EMBL" id="PTW62372.1"/>
    </source>
</evidence>
<dbReference type="GO" id="GO:0006351">
    <property type="term" value="P:DNA-templated transcription"/>
    <property type="evidence" value="ECO:0007669"/>
    <property type="project" value="TreeGrafter"/>
</dbReference>
<dbReference type="OrthoDB" id="9799097at2"/>
<dbReference type="AlphaFoldDB" id="A0A2T5VF45"/>
<sequence length="89" mass="9787">MAANDYIRARIDPELKADAAAVLESLGLTISDVMRMTLTRIARDKALPVELTRPNDETLAAIEEARGLKKGHGPHYENIDDMIATIEKA</sequence>
<dbReference type="NCBIfam" id="TIGR02384">
    <property type="entry name" value="RelB_DinJ"/>
    <property type="match status" value="1"/>
</dbReference>
<dbReference type="PANTHER" id="PTHR38781">
    <property type="entry name" value="ANTITOXIN DINJ-RELATED"/>
    <property type="match status" value="1"/>
</dbReference>
<dbReference type="InterPro" id="IPR013321">
    <property type="entry name" value="Arc_rbn_hlx_hlx"/>
</dbReference>
<dbReference type="EMBL" id="QAYG01000001">
    <property type="protein sequence ID" value="PTW62372.1"/>
    <property type="molecule type" value="Genomic_DNA"/>
</dbReference>
<reference evidence="3 4" key="1">
    <citation type="submission" date="2018-04" db="EMBL/GenBank/DDBJ databases">
        <title>Genomic Encyclopedia of Archaeal and Bacterial Type Strains, Phase II (KMG-II): from individual species to whole genera.</title>
        <authorList>
            <person name="Goeker M."/>
        </authorList>
    </citation>
    <scope>NUCLEOTIDE SEQUENCE [LARGE SCALE GENOMIC DNA]</scope>
    <source>
        <strain evidence="3 4">DSM 23382</strain>
    </source>
</reference>
<dbReference type="PIRSF" id="PIRSF003108">
    <property type="entry name" value="DinJ"/>
    <property type="match status" value="1"/>
</dbReference>
<evidence type="ECO:0000256" key="1">
    <source>
        <dbReference type="ARBA" id="ARBA00010562"/>
    </source>
</evidence>
<dbReference type="PANTHER" id="PTHR38781:SF1">
    <property type="entry name" value="ANTITOXIN DINJ-RELATED"/>
    <property type="match status" value="1"/>
</dbReference>
<dbReference type="Pfam" id="PF04221">
    <property type="entry name" value="RelB"/>
    <property type="match status" value="1"/>
</dbReference>
<comment type="similarity">
    <text evidence="1">Belongs to the RelB/DinJ antitoxin family.</text>
</comment>
<proteinExistence type="inferred from homology"/>
<keyword evidence="2" id="KW-1277">Toxin-antitoxin system</keyword>
<dbReference type="GO" id="GO:0015643">
    <property type="term" value="F:toxic substance binding"/>
    <property type="evidence" value="ECO:0007669"/>
    <property type="project" value="InterPro"/>
</dbReference>
<evidence type="ECO:0000256" key="2">
    <source>
        <dbReference type="ARBA" id="ARBA00022649"/>
    </source>
</evidence>
<evidence type="ECO:0000313" key="4">
    <source>
        <dbReference type="Proteomes" id="UP000244081"/>
    </source>
</evidence>
<dbReference type="GO" id="GO:0000987">
    <property type="term" value="F:cis-regulatory region sequence-specific DNA binding"/>
    <property type="evidence" value="ECO:0007669"/>
    <property type="project" value="InterPro"/>
</dbReference>
<dbReference type="GO" id="GO:0044010">
    <property type="term" value="P:single-species biofilm formation"/>
    <property type="evidence" value="ECO:0007669"/>
    <property type="project" value="InterPro"/>
</dbReference>
<dbReference type="Proteomes" id="UP000244081">
    <property type="component" value="Unassembled WGS sequence"/>
</dbReference>
<accession>A0A2T5VF45</accession>
<dbReference type="InterPro" id="IPR007337">
    <property type="entry name" value="RelB/DinJ"/>
</dbReference>